<evidence type="ECO:0000256" key="5">
    <source>
        <dbReference type="ARBA" id="ARBA00022519"/>
    </source>
</evidence>
<organism evidence="10 11">
    <name type="scientific">Idiomarina seosinensis</name>
    <dbReference type="NCBI Taxonomy" id="281739"/>
    <lineage>
        <taxon>Bacteria</taxon>
        <taxon>Pseudomonadati</taxon>
        <taxon>Pseudomonadota</taxon>
        <taxon>Gammaproteobacteria</taxon>
        <taxon>Alteromonadales</taxon>
        <taxon>Idiomarinaceae</taxon>
        <taxon>Idiomarina</taxon>
    </lineage>
</organism>
<dbReference type="InterPro" id="IPR007334">
    <property type="entry name" value="UPF0208"/>
</dbReference>
<keyword evidence="4" id="KW-1003">Cell membrane</keyword>
<comment type="similarity">
    <text evidence="2">Belongs to the UPF0208 family.</text>
</comment>
<evidence type="ECO:0000256" key="2">
    <source>
        <dbReference type="ARBA" id="ARBA00009474"/>
    </source>
</evidence>
<evidence type="ECO:0000256" key="3">
    <source>
        <dbReference type="ARBA" id="ARBA00018831"/>
    </source>
</evidence>
<dbReference type="AlphaFoldDB" id="A0A432ZIC1"/>
<evidence type="ECO:0000256" key="6">
    <source>
        <dbReference type="ARBA" id="ARBA00022692"/>
    </source>
</evidence>
<protein>
    <recommendedName>
        <fullName evidence="3">UPF0208 membrane protein YfbV</fullName>
    </recommendedName>
</protein>
<comment type="caution">
    <text evidence="10">The sequence shown here is derived from an EMBL/GenBank/DDBJ whole genome shotgun (WGS) entry which is preliminary data.</text>
</comment>
<name>A0A432ZIC1_9GAMM</name>
<gene>
    <name evidence="10" type="ORF">CWI81_04460</name>
</gene>
<dbReference type="NCBIfam" id="NF002493">
    <property type="entry name" value="PRK01816.1"/>
    <property type="match status" value="1"/>
</dbReference>
<sequence>MRRNFLQVIKDGRDYAKEWPHHSVTAGFTESRVIPMTQHGERWTPAIAVLNAVLFYQFMPAEQLAQGVLLSLIMLSLPLQGLYWLGWRAKQPLSPRLKRWYKELQEKLKASGENCRPQGGHGPDYYDLAVIIRRALDTLPPHEH</sequence>
<accession>A0A432ZIC1</accession>
<dbReference type="GO" id="GO:0005886">
    <property type="term" value="C:plasma membrane"/>
    <property type="evidence" value="ECO:0007669"/>
    <property type="project" value="UniProtKB-SubCell"/>
</dbReference>
<dbReference type="Proteomes" id="UP000287908">
    <property type="component" value="Unassembled WGS sequence"/>
</dbReference>
<evidence type="ECO:0000256" key="8">
    <source>
        <dbReference type="ARBA" id="ARBA00023136"/>
    </source>
</evidence>
<evidence type="ECO:0000313" key="10">
    <source>
        <dbReference type="EMBL" id="RUO77736.1"/>
    </source>
</evidence>
<feature type="transmembrane region" description="Helical" evidence="9">
    <location>
        <begin position="65"/>
        <end position="86"/>
    </location>
</feature>
<evidence type="ECO:0000256" key="1">
    <source>
        <dbReference type="ARBA" id="ARBA00004429"/>
    </source>
</evidence>
<keyword evidence="6 9" id="KW-0812">Transmembrane</keyword>
<reference evidence="10 11" key="1">
    <citation type="journal article" date="2011" name="Front. Microbiol.">
        <title>Genomic signatures of strain selection and enhancement in Bacillus atrophaeus var. globigii, a historical biowarfare simulant.</title>
        <authorList>
            <person name="Gibbons H.S."/>
            <person name="Broomall S.M."/>
            <person name="McNew L.A."/>
            <person name="Daligault H."/>
            <person name="Chapman C."/>
            <person name="Bruce D."/>
            <person name="Karavis M."/>
            <person name="Krepps M."/>
            <person name="McGregor P.A."/>
            <person name="Hong C."/>
            <person name="Park K.H."/>
            <person name="Akmal A."/>
            <person name="Feldman A."/>
            <person name="Lin J.S."/>
            <person name="Chang W.E."/>
            <person name="Higgs B.W."/>
            <person name="Demirev P."/>
            <person name="Lindquist J."/>
            <person name="Liem A."/>
            <person name="Fochler E."/>
            <person name="Read T.D."/>
            <person name="Tapia R."/>
            <person name="Johnson S."/>
            <person name="Bishop-Lilly K.A."/>
            <person name="Detter C."/>
            <person name="Han C."/>
            <person name="Sozhamannan S."/>
            <person name="Rosenzweig C.N."/>
            <person name="Skowronski E.W."/>
        </authorList>
    </citation>
    <scope>NUCLEOTIDE SEQUENCE [LARGE SCALE GENOMIC DNA]</scope>
    <source>
        <strain evidence="10 11">CL-SP19</strain>
    </source>
</reference>
<evidence type="ECO:0000256" key="7">
    <source>
        <dbReference type="ARBA" id="ARBA00022989"/>
    </source>
</evidence>
<keyword evidence="5" id="KW-0997">Cell inner membrane</keyword>
<dbReference type="RefSeq" id="WP_126784005.1">
    <property type="nucleotide sequence ID" value="NZ_PIQF01000001.1"/>
</dbReference>
<evidence type="ECO:0000256" key="9">
    <source>
        <dbReference type="SAM" id="Phobius"/>
    </source>
</evidence>
<keyword evidence="8 9" id="KW-0472">Membrane</keyword>
<keyword evidence="11" id="KW-1185">Reference proteome</keyword>
<dbReference type="Pfam" id="PF04217">
    <property type="entry name" value="DUF412"/>
    <property type="match status" value="1"/>
</dbReference>
<comment type="subcellular location">
    <subcellularLocation>
        <location evidence="1">Cell inner membrane</location>
        <topology evidence="1">Multi-pass membrane protein</topology>
    </subcellularLocation>
</comment>
<dbReference type="EMBL" id="PIQF01000001">
    <property type="protein sequence ID" value="RUO77736.1"/>
    <property type="molecule type" value="Genomic_DNA"/>
</dbReference>
<evidence type="ECO:0000256" key="4">
    <source>
        <dbReference type="ARBA" id="ARBA00022475"/>
    </source>
</evidence>
<keyword evidence="7 9" id="KW-1133">Transmembrane helix</keyword>
<proteinExistence type="inferred from homology"/>
<dbReference type="OrthoDB" id="7066670at2"/>
<evidence type="ECO:0000313" key="11">
    <source>
        <dbReference type="Proteomes" id="UP000287908"/>
    </source>
</evidence>